<comment type="caution">
    <text evidence="3">The sequence shown here is derived from an EMBL/GenBank/DDBJ whole genome shotgun (WGS) entry which is preliminary data.</text>
</comment>
<reference evidence="2 5" key="4">
    <citation type="journal article" date="2024" name="Microbiol. Resour. Announc.">
        <title>Genome annotations for the ascomycete fungi Trichoderma harzianum, Trichoderma aggressivum, and Purpureocillium lilacinum.</title>
        <authorList>
            <person name="Beijen E.P.W."/>
            <person name="Ohm R.A."/>
        </authorList>
    </citation>
    <scope>NUCLEOTIDE SEQUENCE [LARGE SCALE GENOMIC DNA]</scope>
    <source>
        <strain evidence="2 5">CBS 150709</strain>
    </source>
</reference>
<feature type="compositionally biased region" description="Basic and acidic residues" evidence="1">
    <location>
        <begin position="218"/>
        <end position="230"/>
    </location>
</feature>
<dbReference type="Proteomes" id="UP000245956">
    <property type="component" value="Unassembled WGS sequence"/>
</dbReference>
<gene>
    <name evidence="3" type="ORF">PCL_07787</name>
    <name evidence="2" type="ORF">Purlil1_4335</name>
</gene>
<keyword evidence="5" id="KW-1185">Reference proteome</keyword>
<evidence type="ECO:0000313" key="5">
    <source>
        <dbReference type="Proteomes" id="UP001287286"/>
    </source>
</evidence>
<dbReference type="AlphaFoldDB" id="A0A2U3EJ12"/>
<dbReference type="EMBL" id="LCWV01000003">
    <property type="protein sequence ID" value="PWI74473.1"/>
    <property type="molecule type" value="Genomic_DNA"/>
</dbReference>
<feature type="region of interest" description="Disordered" evidence="1">
    <location>
        <begin position="53"/>
        <end position="104"/>
    </location>
</feature>
<dbReference type="Proteomes" id="UP001287286">
    <property type="component" value="Unassembled WGS sequence"/>
</dbReference>
<evidence type="ECO:0000313" key="3">
    <source>
        <dbReference type="EMBL" id="PWI74473.1"/>
    </source>
</evidence>
<dbReference type="EMBL" id="JAWRVI010000012">
    <property type="protein sequence ID" value="KAK4091321.1"/>
    <property type="molecule type" value="Genomic_DNA"/>
</dbReference>
<evidence type="ECO:0000256" key="1">
    <source>
        <dbReference type="SAM" id="MobiDB-lite"/>
    </source>
</evidence>
<feature type="region of interest" description="Disordered" evidence="1">
    <location>
        <begin position="218"/>
        <end position="237"/>
    </location>
</feature>
<proteinExistence type="predicted"/>
<reference evidence="3" key="1">
    <citation type="submission" date="2015-05" db="EMBL/GenBank/DDBJ databases">
        <authorList>
            <person name="Wang D.B."/>
            <person name="Wang M."/>
        </authorList>
    </citation>
    <scope>NUCLEOTIDE SEQUENCE</scope>
    <source>
        <strain evidence="3">36-1</strain>
    </source>
</reference>
<evidence type="ECO:0000313" key="2">
    <source>
        <dbReference type="EMBL" id="KAK4091321.1"/>
    </source>
</evidence>
<feature type="compositionally biased region" description="Basic residues" evidence="1">
    <location>
        <begin position="77"/>
        <end position="100"/>
    </location>
</feature>
<protein>
    <submittedName>
        <fullName evidence="3">Uncharacterized protein</fullName>
    </submittedName>
</protein>
<name>A0A2U3EJ12_PURLI</name>
<sequence>MPNPHLSAPVGLGFPRLALAQDATMRIHVHRPASQGSARLARPEVATPYYLQRTMEPPPKGQVAMDPVVLGPGGIDRKHKHKSQAGRRTHSHARRTRGKGVTHAARPGYRYPLRMTLRRAAAINVCVSAAVGTPLTPPGMDDGDEGGGALVVVGGGGWPKGGMVGGGGGVCCTGDRELRGARHQRSLLQGSRSSSIVGASTGHLLRARRALRELHRWQEGKWRGRSEPSDAPRAAGR</sequence>
<reference evidence="2" key="3">
    <citation type="submission" date="2023-11" db="EMBL/GenBank/DDBJ databases">
        <authorList>
            <person name="Beijen E."/>
            <person name="Ohm R.A."/>
        </authorList>
    </citation>
    <scope>NUCLEOTIDE SEQUENCE</scope>
    <source>
        <strain evidence="2">CBS 150709</strain>
    </source>
</reference>
<organism evidence="3 4">
    <name type="scientific">Purpureocillium lilacinum</name>
    <name type="common">Paecilomyces lilacinus</name>
    <dbReference type="NCBI Taxonomy" id="33203"/>
    <lineage>
        <taxon>Eukaryota</taxon>
        <taxon>Fungi</taxon>
        <taxon>Dikarya</taxon>
        <taxon>Ascomycota</taxon>
        <taxon>Pezizomycotina</taxon>
        <taxon>Sordariomycetes</taxon>
        <taxon>Hypocreomycetidae</taxon>
        <taxon>Hypocreales</taxon>
        <taxon>Ophiocordycipitaceae</taxon>
        <taxon>Purpureocillium</taxon>
    </lineage>
</organism>
<reference evidence="3 4" key="2">
    <citation type="journal article" date="2016" name="Front. Microbiol.">
        <title>Genome and transcriptome sequences reveal the specific parasitism of the nematophagous Purpureocillium lilacinum 36-1.</title>
        <authorList>
            <person name="Xie J."/>
            <person name="Li S."/>
            <person name="Mo C."/>
            <person name="Xiao X."/>
            <person name="Peng D."/>
            <person name="Wang G."/>
            <person name="Xiao Y."/>
        </authorList>
    </citation>
    <scope>NUCLEOTIDE SEQUENCE [LARGE SCALE GENOMIC DNA]</scope>
    <source>
        <strain evidence="3 4">36-1</strain>
    </source>
</reference>
<evidence type="ECO:0000313" key="4">
    <source>
        <dbReference type="Proteomes" id="UP000245956"/>
    </source>
</evidence>
<accession>A0A2U3EJ12</accession>